<dbReference type="InterPro" id="IPR003615">
    <property type="entry name" value="HNH_nuc"/>
</dbReference>
<evidence type="ECO:0000313" key="3">
    <source>
        <dbReference type="Proteomes" id="UP000342300"/>
    </source>
</evidence>
<dbReference type="Pfam" id="PF01844">
    <property type="entry name" value="HNH"/>
    <property type="match status" value="1"/>
</dbReference>
<dbReference type="CDD" id="cd00085">
    <property type="entry name" value="HNHc"/>
    <property type="match status" value="1"/>
</dbReference>
<organism evidence="2 3">
    <name type="scientific">Candidatus Accumulibacter phosphatis</name>
    <dbReference type="NCBI Taxonomy" id="327160"/>
    <lineage>
        <taxon>Bacteria</taxon>
        <taxon>Pseudomonadati</taxon>
        <taxon>Pseudomonadota</taxon>
        <taxon>Betaproteobacteria</taxon>
        <taxon>Candidatus Accumulibacter</taxon>
    </lineage>
</organism>
<sequence length="261" mass="29200">MTIKKPIQFRAVHTKTRWRRASHESVANALGNKRGARALFDHLNKAIDYSKHGEPLYVLIWDERLPGSGEIVKPDHSRWDGLQHAPVSDQEINRFESGAAASDEDLDLFFARANPSLAKARLREVSDGPATSLRELPTPETEAQLEEQLQAKIQDSRGITADARRQRLLVASSSPVRIEVRTTAFIRNADVIVEVLERAAGHCEECRRPAPFVRASDGTPYLEVHHIVPLSKGGNDLVENAQAICPNCHRRKHYAQSDQTI</sequence>
<dbReference type="Proteomes" id="UP000342300">
    <property type="component" value="Unassembled WGS sequence"/>
</dbReference>
<protein>
    <recommendedName>
        <fullName evidence="1">HNH nuclease domain-containing protein</fullName>
    </recommendedName>
</protein>
<dbReference type="AlphaFoldDB" id="A0A6A7RQH4"/>
<evidence type="ECO:0000259" key="1">
    <source>
        <dbReference type="SMART" id="SM00507"/>
    </source>
</evidence>
<dbReference type="GO" id="GO:0003676">
    <property type="term" value="F:nucleic acid binding"/>
    <property type="evidence" value="ECO:0007669"/>
    <property type="project" value="InterPro"/>
</dbReference>
<accession>A0A6A7RQH4</accession>
<dbReference type="GO" id="GO:0008270">
    <property type="term" value="F:zinc ion binding"/>
    <property type="evidence" value="ECO:0007669"/>
    <property type="project" value="InterPro"/>
</dbReference>
<dbReference type="InterPro" id="IPR002711">
    <property type="entry name" value="HNH"/>
</dbReference>
<feature type="domain" description="HNH nuclease" evidence="1">
    <location>
        <begin position="190"/>
        <end position="250"/>
    </location>
</feature>
<reference evidence="2 3" key="1">
    <citation type="submission" date="2017-09" db="EMBL/GenBank/DDBJ databases">
        <title>Metagenomic Analysis Reveals Denitrifying Candidatus Accumulibacter and Flanking Population as a Source of N2O.</title>
        <authorList>
            <person name="Gao H."/>
            <person name="Mao Y."/>
            <person name="Zhao X."/>
            <person name="Liu W.-T."/>
            <person name="Zhang T."/>
            <person name="Wells G."/>
        </authorList>
    </citation>
    <scope>NUCLEOTIDE SEQUENCE [LARGE SCALE GENOMIC DNA]</scope>
    <source>
        <strain evidence="2">CANDO_2_IC</strain>
    </source>
</reference>
<dbReference type="SMART" id="SM00507">
    <property type="entry name" value="HNHc"/>
    <property type="match status" value="1"/>
</dbReference>
<comment type="caution">
    <text evidence="2">The sequence shown here is derived from an EMBL/GenBank/DDBJ whole genome shotgun (WGS) entry which is preliminary data.</text>
</comment>
<evidence type="ECO:0000313" key="2">
    <source>
        <dbReference type="EMBL" id="MQM29797.1"/>
    </source>
</evidence>
<proteinExistence type="predicted"/>
<dbReference type="Gene3D" id="1.10.30.50">
    <property type="match status" value="1"/>
</dbReference>
<gene>
    <name evidence="2" type="ORF">CRU78_04285</name>
</gene>
<dbReference type="EMBL" id="PDHS01000089">
    <property type="protein sequence ID" value="MQM29797.1"/>
    <property type="molecule type" value="Genomic_DNA"/>
</dbReference>
<name>A0A6A7RQH4_9PROT</name>
<dbReference type="GO" id="GO:0004519">
    <property type="term" value="F:endonuclease activity"/>
    <property type="evidence" value="ECO:0007669"/>
    <property type="project" value="InterPro"/>
</dbReference>